<dbReference type="AlphaFoldDB" id="A0A523RUK1"/>
<dbReference type="FunFam" id="2.40.50.140:FF:000103">
    <property type="entry name" value="protein RRP5 homolog"/>
    <property type="match status" value="1"/>
</dbReference>
<dbReference type="SUPFAM" id="SSF50249">
    <property type="entry name" value="Nucleic acid-binding proteins"/>
    <property type="match status" value="4"/>
</dbReference>
<dbReference type="PANTHER" id="PTHR10724">
    <property type="entry name" value="30S RIBOSOMAL PROTEIN S1"/>
    <property type="match status" value="1"/>
</dbReference>
<organism evidence="6 7">
    <name type="scientific">Aerophobetes bacterium</name>
    <dbReference type="NCBI Taxonomy" id="2030807"/>
    <lineage>
        <taxon>Bacteria</taxon>
        <taxon>Candidatus Aerophobota</taxon>
    </lineage>
</organism>
<dbReference type="PRINTS" id="PR00681">
    <property type="entry name" value="RIBOSOMALS1"/>
</dbReference>
<keyword evidence="2" id="KW-0689">Ribosomal protein</keyword>
<feature type="domain" description="S1 motif" evidence="5">
    <location>
        <begin position="131"/>
        <end position="197"/>
    </location>
</feature>
<dbReference type="CDD" id="cd05688">
    <property type="entry name" value="S1_RPS1_repeat_ec3"/>
    <property type="match status" value="1"/>
</dbReference>
<dbReference type="GO" id="GO:1990904">
    <property type="term" value="C:ribonucleoprotein complex"/>
    <property type="evidence" value="ECO:0007669"/>
    <property type="project" value="UniProtKB-KW"/>
</dbReference>
<dbReference type="GO" id="GO:0006412">
    <property type="term" value="P:translation"/>
    <property type="evidence" value="ECO:0007669"/>
    <property type="project" value="TreeGrafter"/>
</dbReference>
<evidence type="ECO:0000256" key="2">
    <source>
        <dbReference type="ARBA" id="ARBA00022980"/>
    </source>
</evidence>
<comment type="similarity">
    <text evidence="1">Belongs to the bacterial ribosomal protein bS1 family.</text>
</comment>
<dbReference type="EMBL" id="SOKJ01000297">
    <property type="protein sequence ID" value="TET09319.1"/>
    <property type="molecule type" value="Genomic_DNA"/>
</dbReference>
<comment type="caution">
    <text evidence="6">The sequence shown here is derived from an EMBL/GenBank/DDBJ whole genome shotgun (WGS) entry which is preliminary data.</text>
</comment>
<dbReference type="GO" id="GO:0005840">
    <property type="term" value="C:ribosome"/>
    <property type="evidence" value="ECO:0007669"/>
    <property type="project" value="UniProtKB-KW"/>
</dbReference>
<dbReference type="CDD" id="cd04465">
    <property type="entry name" value="S1_RPS1_repeat_ec2_hs2"/>
    <property type="match status" value="1"/>
</dbReference>
<name>A0A523RUK1_UNCAE</name>
<reference evidence="6 7" key="1">
    <citation type="submission" date="2019-03" db="EMBL/GenBank/DDBJ databases">
        <title>Metabolic potential of uncultured bacteria and archaea associated with petroleum seepage in deep-sea sediments.</title>
        <authorList>
            <person name="Dong X."/>
            <person name="Hubert C."/>
        </authorList>
    </citation>
    <scope>NUCLEOTIDE SEQUENCE [LARGE SCALE GENOMIC DNA]</scope>
    <source>
        <strain evidence="6">E44_bin7</strain>
    </source>
</reference>
<evidence type="ECO:0000259" key="5">
    <source>
        <dbReference type="PROSITE" id="PS50126"/>
    </source>
</evidence>
<feature type="domain" description="S1 motif" evidence="5">
    <location>
        <begin position="49"/>
        <end position="113"/>
    </location>
</feature>
<dbReference type="GO" id="GO:0003735">
    <property type="term" value="F:structural constituent of ribosome"/>
    <property type="evidence" value="ECO:0007669"/>
    <property type="project" value="TreeGrafter"/>
</dbReference>
<dbReference type="InterPro" id="IPR050437">
    <property type="entry name" value="Ribos_protein_bS1-like"/>
</dbReference>
<evidence type="ECO:0000256" key="4">
    <source>
        <dbReference type="ARBA" id="ARBA00025604"/>
    </source>
</evidence>
<evidence type="ECO:0000313" key="6">
    <source>
        <dbReference type="EMBL" id="TET09319.1"/>
    </source>
</evidence>
<evidence type="ECO:0000256" key="1">
    <source>
        <dbReference type="ARBA" id="ARBA00006767"/>
    </source>
</evidence>
<dbReference type="Proteomes" id="UP000316360">
    <property type="component" value="Unassembled WGS sequence"/>
</dbReference>
<dbReference type="GO" id="GO:0005737">
    <property type="term" value="C:cytoplasm"/>
    <property type="evidence" value="ECO:0007669"/>
    <property type="project" value="UniProtKB-ARBA"/>
</dbReference>
<proteinExistence type="inferred from homology"/>
<gene>
    <name evidence="6" type="ORF">E3J84_05220</name>
</gene>
<sequence>MSKSKEERFLDKATDRIMREKIGEKREKKIDDFGKIVQEYGNFYFPKKGDITEAKVVQTNKEGILMDIGAKSEGFMPWEELTAKREQPPQPGKSMQVYISEKSEKGQLLLSEREADFRLSWAKFEEAFKQNESIVVKVKKIVKGGLLASLNSLNAFIPASHISLNKGDNLKEFIGRDISVRVIKLEKNLKNIVLSRKLFLLEEKEKRKEKTLASLEEGKIVAGRVSSITKFGIFVNLGGIDGLIYPENLSWEWVKNPQDLLSRGDEIKVKVLKLDKERGKISLGLKQTKPDPWKKLLQKYKVGDIVSGKVQQITNFGVFVNLASGIDGLIHISELDKEYVPHPEKVTSIGKDVKAEIVEIDEKKRRIRLSVRRLIKTKKETKKKEKEEKINSLPSFEEDGIVIGDFIEEKMKEKLKKGF</sequence>
<evidence type="ECO:0000256" key="3">
    <source>
        <dbReference type="ARBA" id="ARBA00023274"/>
    </source>
</evidence>
<dbReference type="Gene3D" id="2.40.50.140">
    <property type="entry name" value="Nucleic acid-binding proteins"/>
    <property type="match status" value="4"/>
</dbReference>
<dbReference type="InterPro" id="IPR003029">
    <property type="entry name" value="S1_domain"/>
</dbReference>
<feature type="domain" description="S1 motif" evidence="5">
    <location>
        <begin position="218"/>
        <end position="286"/>
    </location>
</feature>
<feature type="domain" description="S1 motif" evidence="5">
    <location>
        <begin position="303"/>
        <end position="372"/>
    </location>
</feature>
<protein>
    <submittedName>
        <fullName evidence="6">S1 RNA-binding domain-containing protein</fullName>
    </submittedName>
</protein>
<evidence type="ECO:0000313" key="7">
    <source>
        <dbReference type="Proteomes" id="UP000316360"/>
    </source>
</evidence>
<dbReference type="Pfam" id="PF00575">
    <property type="entry name" value="S1"/>
    <property type="match status" value="4"/>
</dbReference>
<keyword evidence="3" id="KW-0687">Ribonucleoprotein</keyword>
<comment type="function">
    <text evidence="4">Binds mRNA; thus facilitating recognition of the initiation point. It is needed to translate mRNA with a short Shine-Dalgarno (SD) purine-rich sequence.</text>
</comment>
<dbReference type="SMART" id="SM00316">
    <property type="entry name" value="S1"/>
    <property type="match status" value="4"/>
</dbReference>
<dbReference type="PROSITE" id="PS50126">
    <property type="entry name" value="S1"/>
    <property type="match status" value="4"/>
</dbReference>
<dbReference type="GO" id="GO:0003729">
    <property type="term" value="F:mRNA binding"/>
    <property type="evidence" value="ECO:0007669"/>
    <property type="project" value="TreeGrafter"/>
</dbReference>
<dbReference type="InterPro" id="IPR035104">
    <property type="entry name" value="Ribosomal_protein_S1-like"/>
</dbReference>
<dbReference type="InterPro" id="IPR012340">
    <property type="entry name" value="NA-bd_OB-fold"/>
</dbReference>
<dbReference type="FunFam" id="2.40.50.140:FF:000051">
    <property type="entry name" value="RNA-binding transcriptional accessory protein"/>
    <property type="match status" value="1"/>
</dbReference>
<accession>A0A523RUK1</accession>
<dbReference type="PANTHER" id="PTHR10724:SF7">
    <property type="entry name" value="SMALL RIBOSOMAL SUBUNIT PROTEIN BS1C"/>
    <property type="match status" value="1"/>
</dbReference>